<feature type="domain" description="HTH araC/xylS-type" evidence="4">
    <location>
        <begin position="249"/>
        <end position="347"/>
    </location>
</feature>
<keyword evidence="1" id="KW-0805">Transcription regulation</keyword>
<organism evidence="5 6">
    <name type="scientific">Shewanella surugensis</name>
    <dbReference type="NCBI Taxonomy" id="212020"/>
    <lineage>
        <taxon>Bacteria</taxon>
        <taxon>Pseudomonadati</taxon>
        <taxon>Pseudomonadota</taxon>
        <taxon>Gammaproteobacteria</taxon>
        <taxon>Alteromonadales</taxon>
        <taxon>Shewanellaceae</taxon>
        <taxon>Shewanella</taxon>
    </lineage>
</organism>
<keyword evidence="6" id="KW-1185">Reference proteome</keyword>
<sequence length="352" mass="39585">MKLGDLSVSYMHTVIKAMHELGYNIDDILSNFLLSKASLSSPDARISIPKFMRLGHACINKASSPWFGLVMGTVTSPTHLGFAGLLANSSENIAQACHQLATYEVLSKYNVRGQSQFNSSLVANGKQKIHKNQQRGILQFYSIAPYNEYNYFVVDSIISGWYHIIMDLCGRNDAIEKVCFEFPAPSYEDKYREHFNCEVLFNQANNYLIVKGEALDWCCTNACRSTFTLLQRYADAELAKFELGQNFREKVCRALGPLLNGSTPTLEQVSEQLNMASWTVRRKLIEEGSSYQQTLNETRKDLALSYVCDTALTLGEIAYLLGFGSPTAFQRAFKRWAGVAPGQFRQANKARH</sequence>
<dbReference type="PANTHER" id="PTHR47894:SF1">
    <property type="entry name" value="HTH-TYPE TRANSCRIPTIONAL REGULATOR VQSM"/>
    <property type="match status" value="1"/>
</dbReference>
<dbReference type="InterPro" id="IPR032687">
    <property type="entry name" value="AraC-type_N"/>
</dbReference>
<dbReference type="PRINTS" id="PR00032">
    <property type="entry name" value="HTHARAC"/>
</dbReference>
<dbReference type="SUPFAM" id="SSF46689">
    <property type="entry name" value="Homeodomain-like"/>
    <property type="match status" value="1"/>
</dbReference>
<dbReference type="SMART" id="SM00342">
    <property type="entry name" value="HTH_ARAC"/>
    <property type="match status" value="1"/>
</dbReference>
<dbReference type="InterPro" id="IPR009057">
    <property type="entry name" value="Homeodomain-like_sf"/>
</dbReference>
<evidence type="ECO:0000313" key="6">
    <source>
        <dbReference type="Proteomes" id="UP001203423"/>
    </source>
</evidence>
<dbReference type="Proteomes" id="UP001203423">
    <property type="component" value="Unassembled WGS sequence"/>
</dbReference>
<dbReference type="Gene3D" id="1.10.10.60">
    <property type="entry name" value="Homeodomain-like"/>
    <property type="match status" value="1"/>
</dbReference>
<evidence type="ECO:0000313" key="5">
    <source>
        <dbReference type="EMBL" id="MCL1125710.1"/>
    </source>
</evidence>
<evidence type="ECO:0000256" key="3">
    <source>
        <dbReference type="ARBA" id="ARBA00023163"/>
    </source>
</evidence>
<dbReference type="Pfam" id="PF12625">
    <property type="entry name" value="Arabinose_bd"/>
    <property type="match status" value="1"/>
</dbReference>
<reference evidence="5 6" key="1">
    <citation type="submission" date="2022-01" db="EMBL/GenBank/DDBJ databases">
        <title>Whole genome-based taxonomy of the Shewanellaceae.</title>
        <authorList>
            <person name="Martin-Rodriguez A.J."/>
        </authorList>
    </citation>
    <scope>NUCLEOTIDE SEQUENCE [LARGE SCALE GENOMIC DNA]</scope>
    <source>
        <strain evidence="5 6">DSM 17177</strain>
    </source>
</reference>
<protein>
    <submittedName>
        <fullName evidence="5">AraC family transcriptional regulator</fullName>
    </submittedName>
</protein>
<dbReference type="Pfam" id="PF12833">
    <property type="entry name" value="HTH_18"/>
    <property type="match status" value="1"/>
</dbReference>
<evidence type="ECO:0000259" key="4">
    <source>
        <dbReference type="PROSITE" id="PS01124"/>
    </source>
</evidence>
<gene>
    <name evidence="5" type="ORF">L2764_14815</name>
</gene>
<dbReference type="RefSeq" id="WP_248941046.1">
    <property type="nucleotide sequence ID" value="NZ_JAKIKS010000058.1"/>
</dbReference>
<keyword evidence="3" id="KW-0804">Transcription</keyword>
<evidence type="ECO:0000256" key="1">
    <source>
        <dbReference type="ARBA" id="ARBA00023015"/>
    </source>
</evidence>
<accession>A0ABT0LEE3</accession>
<dbReference type="InterPro" id="IPR020449">
    <property type="entry name" value="Tscrpt_reg_AraC-type_HTH"/>
</dbReference>
<dbReference type="EMBL" id="JAKIKS010000058">
    <property type="protein sequence ID" value="MCL1125710.1"/>
    <property type="molecule type" value="Genomic_DNA"/>
</dbReference>
<name>A0ABT0LEE3_9GAMM</name>
<comment type="caution">
    <text evidence="5">The sequence shown here is derived from an EMBL/GenBank/DDBJ whole genome shotgun (WGS) entry which is preliminary data.</text>
</comment>
<dbReference type="PANTHER" id="PTHR47894">
    <property type="entry name" value="HTH-TYPE TRANSCRIPTIONAL REGULATOR GADX"/>
    <property type="match status" value="1"/>
</dbReference>
<keyword evidence="2" id="KW-0238">DNA-binding</keyword>
<dbReference type="InterPro" id="IPR018060">
    <property type="entry name" value="HTH_AraC"/>
</dbReference>
<dbReference type="PROSITE" id="PS01124">
    <property type="entry name" value="HTH_ARAC_FAMILY_2"/>
    <property type="match status" value="1"/>
</dbReference>
<proteinExistence type="predicted"/>
<evidence type="ECO:0000256" key="2">
    <source>
        <dbReference type="ARBA" id="ARBA00023125"/>
    </source>
</evidence>